<proteinExistence type="inferred from homology"/>
<dbReference type="Proteomes" id="UP001497623">
    <property type="component" value="Unassembled WGS sequence"/>
</dbReference>
<comment type="similarity">
    <text evidence="1 3">Belongs to the peptidase C14A family.</text>
</comment>
<dbReference type="SUPFAM" id="SSF52129">
    <property type="entry name" value="Caspase-like"/>
    <property type="match status" value="1"/>
</dbReference>
<evidence type="ECO:0000313" key="7">
    <source>
        <dbReference type="Proteomes" id="UP001497623"/>
    </source>
</evidence>
<dbReference type="PANTHER" id="PTHR48169:SF1">
    <property type="entry name" value="ASTROCYTIC PHOSPHOPROTEIN PEA-15"/>
    <property type="match status" value="1"/>
</dbReference>
<evidence type="ECO:0000259" key="4">
    <source>
        <dbReference type="PROSITE" id="PS50207"/>
    </source>
</evidence>
<evidence type="ECO:0000256" key="1">
    <source>
        <dbReference type="ARBA" id="ARBA00010134"/>
    </source>
</evidence>
<keyword evidence="2" id="KW-0053">Apoptosis</keyword>
<dbReference type="GO" id="GO:0005737">
    <property type="term" value="C:cytoplasm"/>
    <property type="evidence" value="ECO:0007669"/>
    <property type="project" value="UniProtKB-ARBA"/>
</dbReference>
<dbReference type="InterPro" id="IPR029030">
    <property type="entry name" value="Caspase-like_dom_sf"/>
</dbReference>
<dbReference type="AlphaFoldDB" id="A0AAV2QCK0"/>
<dbReference type="GO" id="GO:0006508">
    <property type="term" value="P:proteolysis"/>
    <property type="evidence" value="ECO:0007669"/>
    <property type="project" value="InterPro"/>
</dbReference>
<dbReference type="InterPro" id="IPR015917">
    <property type="entry name" value="Pept_C14A"/>
</dbReference>
<comment type="caution">
    <text evidence="6">The sequence shown here is derived from an EMBL/GenBank/DDBJ whole genome shotgun (WGS) entry which is preliminary data.</text>
</comment>
<dbReference type="PANTHER" id="PTHR48169">
    <property type="entry name" value="DED DOMAIN-CONTAINING PROTEIN"/>
    <property type="match status" value="1"/>
</dbReference>
<name>A0AAV2QCK0_MEGNR</name>
<dbReference type="SMART" id="SM00115">
    <property type="entry name" value="CASc"/>
    <property type="match status" value="1"/>
</dbReference>
<dbReference type="GO" id="GO:0043067">
    <property type="term" value="P:regulation of programmed cell death"/>
    <property type="evidence" value="ECO:0007669"/>
    <property type="project" value="UniProtKB-ARBA"/>
</dbReference>
<dbReference type="PROSITE" id="PS50207">
    <property type="entry name" value="CASPASE_P10"/>
    <property type="match status" value="1"/>
</dbReference>
<dbReference type="GO" id="GO:0004197">
    <property type="term" value="F:cysteine-type endopeptidase activity"/>
    <property type="evidence" value="ECO:0007669"/>
    <property type="project" value="InterPro"/>
</dbReference>
<dbReference type="Pfam" id="PF00656">
    <property type="entry name" value="Peptidase_C14"/>
    <property type="match status" value="1"/>
</dbReference>
<protein>
    <recommendedName>
        <fullName evidence="8">Caspase-8</fullName>
    </recommendedName>
</protein>
<dbReference type="InterPro" id="IPR002138">
    <property type="entry name" value="Pept_C14_p10"/>
</dbReference>
<keyword evidence="7" id="KW-1185">Reference proteome</keyword>
<feature type="domain" description="Caspase family p10" evidence="4">
    <location>
        <begin position="450"/>
        <end position="515"/>
    </location>
</feature>
<sequence>MDPMFIGTIPDNDLPKMLFLSIDPNKCGESESDYYGHGDSQDTVSRLLGKFENAIQNKSLQPVRMEMQVRLFSLLSHEVHSDSFFNTLESNFSEDHDQLSETEEDILEFHEIFEMFGYTTPEKIKKKYDALIISKRIPISKHFFVYAENKLMMDICNKLSENDVYQMYILLCASKDVENDERIKDLCACVLKLDENAIEKVKGLKEVAFFHLVLTLMRKNLLNRLYTHTLKFALKNLIEYNKIEGKEYSYISPLLDILDQYPLISRPTGLCIIFSVHKDRQGAEKDLLKVKNLFEKNFKYDVLVKIDPTAHDIKSITTKLSAARNKFYDSLVVFFMGHGSKSHLHVKNGTIHRRSDLIEPFTDIEWFFKKPKLFFIQACAVRSERRRTSSTSYSGGKGLGVDTDALGWKAPAGKEWQTKFGDHTDFSHVNNFADTLISYATMWYQEAARSTEGSLYIDTLVDQLCEYGCRESIENVLRRVHYNVNTVSLSSAEHDLWKQAPYFESSLQKAFIFPKN</sequence>
<evidence type="ECO:0000259" key="5">
    <source>
        <dbReference type="PROSITE" id="PS50208"/>
    </source>
</evidence>
<dbReference type="InterPro" id="IPR011600">
    <property type="entry name" value="Pept_C14_caspase"/>
</dbReference>
<dbReference type="EMBL" id="CAXKWB010004792">
    <property type="protein sequence ID" value="CAL4075461.1"/>
    <property type="molecule type" value="Genomic_DNA"/>
</dbReference>
<dbReference type="Gene3D" id="3.40.50.1460">
    <property type="match status" value="1"/>
</dbReference>
<dbReference type="GO" id="GO:0006915">
    <property type="term" value="P:apoptotic process"/>
    <property type="evidence" value="ECO:0007669"/>
    <property type="project" value="UniProtKB-KW"/>
</dbReference>
<dbReference type="GO" id="GO:0051604">
    <property type="term" value="P:protein maturation"/>
    <property type="evidence" value="ECO:0007669"/>
    <property type="project" value="UniProtKB-ARBA"/>
</dbReference>
<evidence type="ECO:0000256" key="2">
    <source>
        <dbReference type="ARBA" id="ARBA00022703"/>
    </source>
</evidence>
<evidence type="ECO:0000256" key="3">
    <source>
        <dbReference type="RuleBase" id="RU003971"/>
    </source>
</evidence>
<feature type="domain" description="Caspase family p20" evidence="5">
    <location>
        <begin position="274"/>
        <end position="379"/>
    </location>
</feature>
<gene>
    <name evidence="6" type="ORF">MNOR_LOCUS9780</name>
</gene>
<evidence type="ECO:0008006" key="8">
    <source>
        <dbReference type="Google" id="ProtNLM"/>
    </source>
</evidence>
<organism evidence="6 7">
    <name type="scientific">Meganyctiphanes norvegica</name>
    <name type="common">Northern krill</name>
    <name type="synonym">Thysanopoda norvegica</name>
    <dbReference type="NCBI Taxonomy" id="48144"/>
    <lineage>
        <taxon>Eukaryota</taxon>
        <taxon>Metazoa</taxon>
        <taxon>Ecdysozoa</taxon>
        <taxon>Arthropoda</taxon>
        <taxon>Crustacea</taxon>
        <taxon>Multicrustacea</taxon>
        <taxon>Malacostraca</taxon>
        <taxon>Eumalacostraca</taxon>
        <taxon>Eucarida</taxon>
        <taxon>Euphausiacea</taxon>
        <taxon>Euphausiidae</taxon>
        <taxon>Meganyctiphanes</taxon>
    </lineage>
</organism>
<dbReference type="InterPro" id="IPR001309">
    <property type="entry name" value="Pept_C14_p20"/>
</dbReference>
<evidence type="ECO:0000313" key="6">
    <source>
        <dbReference type="EMBL" id="CAL4075461.1"/>
    </source>
</evidence>
<dbReference type="PROSITE" id="PS50208">
    <property type="entry name" value="CASPASE_P20"/>
    <property type="match status" value="1"/>
</dbReference>
<accession>A0AAV2QCK0</accession>
<reference evidence="6 7" key="1">
    <citation type="submission" date="2024-05" db="EMBL/GenBank/DDBJ databases">
        <authorList>
            <person name="Wallberg A."/>
        </authorList>
    </citation>
    <scope>NUCLEOTIDE SEQUENCE [LARGE SCALE GENOMIC DNA]</scope>
</reference>